<accession>K0S1F3</accession>
<dbReference type="EMBL" id="AGNL01022024">
    <property type="protein sequence ID" value="EJK59903.1"/>
    <property type="molecule type" value="Genomic_DNA"/>
</dbReference>
<proteinExistence type="predicted"/>
<dbReference type="Proteomes" id="UP000266841">
    <property type="component" value="Unassembled WGS sequence"/>
</dbReference>
<organism evidence="1 2">
    <name type="scientific">Thalassiosira oceanica</name>
    <name type="common">Marine diatom</name>
    <dbReference type="NCBI Taxonomy" id="159749"/>
    <lineage>
        <taxon>Eukaryota</taxon>
        <taxon>Sar</taxon>
        <taxon>Stramenopiles</taxon>
        <taxon>Ochrophyta</taxon>
        <taxon>Bacillariophyta</taxon>
        <taxon>Coscinodiscophyceae</taxon>
        <taxon>Thalassiosirophycidae</taxon>
        <taxon>Thalassiosirales</taxon>
        <taxon>Thalassiosiraceae</taxon>
        <taxon>Thalassiosira</taxon>
    </lineage>
</organism>
<name>K0S1F3_THAOC</name>
<dbReference type="AlphaFoldDB" id="K0S1F3"/>
<sequence>MGCINAQCCPCCKENKLIDVDKAGVTSGKEYICSTCKSNKKTEDDYLKKNLNPVWYERNEDGGIKVVDGEKVVRYDVPPQLENLTIAEKLLIRRACPFIPS</sequence>
<comment type="caution">
    <text evidence="1">The sequence shown here is derived from an EMBL/GenBank/DDBJ whole genome shotgun (WGS) entry which is preliminary data.</text>
</comment>
<keyword evidence="2" id="KW-1185">Reference proteome</keyword>
<gene>
    <name evidence="1" type="ORF">THAOC_19821</name>
</gene>
<feature type="non-terminal residue" evidence="1">
    <location>
        <position position="101"/>
    </location>
</feature>
<dbReference type="OrthoDB" id="204514at2759"/>
<evidence type="ECO:0000313" key="1">
    <source>
        <dbReference type="EMBL" id="EJK59903.1"/>
    </source>
</evidence>
<reference evidence="1 2" key="1">
    <citation type="journal article" date="2012" name="Genome Biol.">
        <title>Genome and low-iron response of an oceanic diatom adapted to chronic iron limitation.</title>
        <authorList>
            <person name="Lommer M."/>
            <person name="Specht M."/>
            <person name="Roy A.S."/>
            <person name="Kraemer L."/>
            <person name="Andreson R."/>
            <person name="Gutowska M.A."/>
            <person name="Wolf J."/>
            <person name="Bergner S.V."/>
            <person name="Schilhabel M.B."/>
            <person name="Klostermeier U.C."/>
            <person name="Beiko R.G."/>
            <person name="Rosenstiel P."/>
            <person name="Hippler M."/>
            <person name="Laroche J."/>
        </authorList>
    </citation>
    <scope>NUCLEOTIDE SEQUENCE [LARGE SCALE GENOMIC DNA]</scope>
    <source>
        <strain evidence="1 2">CCMP1005</strain>
    </source>
</reference>
<protein>
    <submittedName>
        <fullName evidence="1">Uncharacterized protein</fullName>
    </submittedName>
</protein>
<evidence type="ECO:0000313" key="2">
    <source>
        <dbReference type="Proteomes" id="UP000266841"/>
    </source>
</evidence>